<keyword evidence="1" id="KW-0175">Coiled coil</keyword>
<comment type="caution">
    <text evidence="3">The sequence shown here is derived from an EMBL/GenBank/DDBJ whole genome shotgun (WGS) entry which is preliminary data.</text>
</comment>
<sequence length="374" mass="41658">MSTISESHHATKFEPRPTDIIVAVMGMTGSGKSTFISHCVGVDLGIVGHGLQGYSEVLKAIGVWMGDTYSKNIKLNGIIYLHRITDPRMVGSAKKNLFIFKKLCGQNALKHVTLATTMWEAVQPSDGERRERELLETQEFWGYMQSKGADVERHYNNRESAMRILSKFFTEEQVVTTLQRELVEGKKEVLDTAAGMELNSEYRVMEENLKRELQRTVEDLKEAQKAKDEESARELEKYRKQVDDKIAQVLRDREDLKVTLAKMLATSTFPIVSAPGSFNHGARGPGGAGNAGRAEAGRPGNPDSEWSYAKQQVTGRGSSRTFFSVHDPCRLCLNARQIRDSGVKTIERMCSAGKRDEPSIHPSALNGSEDCDSN</sequence>
<evidence type="ECO:0000313" key="4">
    <source>
        <dbReference type="Proteomes" id="UP001278500"/>
    </source>
</evidence>
<evidence type="ECO:0000256" key="1">
    <source>
        <dbReference type="SAM" id="Coils"/>
    </source>
</evidence>
<dbReference type="RefSeq" id="XP_062680917.1">
    <property type="nucleotide sequence ID" value="XM_062828367.1"/>
</dbReference>
<dbReference type="Proteomes" id="UP001278500">
    <property type="component" value="Unassembled WGS sequence"/>
</dbReference>
<evidence type="ECO:0008006" key="5">
    <source>
        <dbReference type="Google" id="ProtNLM"/>
    </source>
</evidence>
<dbReference type="GeneID" id="87865521"/>
<feature type="coiled-coil region" evidence="1">
    <location>
        <begin position="203"/>
        <end position="241"/>
    </location>
</feature>
<reference evidence="3" key="1">
    <citation type="journal article" date="2023" name="Mol. Phylogenet. Evol.">
        <title>Genome-scale phylogeny and comparative genomics of the fungal order Sordariales.</title>
        <authorList>
            <person name="Hensen N."/>
            <person name="Bonometti L."/>
            <person name="Westerberg I."/>
            <person name="Brannstrom I.O."/>
            <person name="Guillou S."/>
            <person name="Cros-Aarteil S."/>
            <person name="Calhoun S."/>
            <person name="Haridas S."/>
            <person name="Kuo A."/>
            <person name="Mondo S."/>
            <person name="Pangilinan J."/>
            <person name="Riley R."/>
            <person name="LaButti K."/>
            <person name="Andreopoulos B."/>
            <person name="Lipzen A."/>
            <person name="Chen C."/>
            <person name="Yan M."/>
            <person name="Daum C."/>
            <person name="Ng V."/>
            <person name="Clum A."/>
            <person name="Steindorff A."/>
            <person name="Ohm R.A."/>
            <person name="Martin F."/>
            <person name="Silar P."/>
            <person name="Natvig D.O."/>
            <person name="Lalanne C."/>
            <person name="Gautier V."/>
            <person name="Ament-Velasquez S.L."/>
            <person name="Kruys A."/>
            <person name="Hutchinson M.I."/>
            <person name="Powell A.J."/>
            <person name="Barry K."/>
            <person name="Miller A.N."/>
            <person name="Grigoriev I.V."/>
            <person name="Debuchy R."/>
            <person name="Gladieux P."/>
            <person name="Hiltunen Thoren M."/>
            <person name="Johannesson H."/>
        </authorList>
    </citation>
    <scope>NUCLEOTIDE SEQUENCE</scope>
    <source>
        <strain evidence="3">CBS 560.94</strain>
    </source>
</reference>
<accession>A0AAE0JEQ9</accession>
<evidence type="ECO:0000313" key="3">
    <source>
        <dbReference type="EMBL" id="KAK3343124.1"/>
    </source>
</evidence>
<reference evidence="3" key="2">
    <citation type="submission" date="2023-06" db="EMBL/GenBank/DDBJ databases">
        <authorList>
            <consortium name="Lawrence Berkeley National Laboratory"/>
            <person name="Haridas S."/>
            <person name="Hensen N."/>
            <person name="Bonometti L."/>
            <person name="Westerberg I."/>
            <person name="Brannstrom I.O."/>
            <person name="Guillou S."/>
            <person name="Cros-Aarteil S."/>
            <person name="Calhoun S."/>
            <person name="Kuo A."/>
            <person name="Mondo S."/>
            <person name="Pangilinan J."/>
            <person name="Riley R."/>
            <person name="Labutti K."/>
            <person name="Andreopoulos B."/>
            <person name="Lipzen A."/>
            <person name="Chen C."/>
            <person name="Yanf M."/>
            <person name="Daum C."/>
            <person name="Ng V."/>
            <person name="Clum A."/>
            <person name="Steindorff A."/>
            <person name="Ohm R."/>
            <person name="Martin F."/>
            <person name="Silar P."/>
            <person name="Natvig D."/>
            <person name="Lalanne C."/>
            <person name="Gautier V."/>
            <person name="Ament-Velasquez S.L."/>
            <person name="Kruys A."/>
            <person name="Hutchinson M.I."/>
            <person name="Powell A.J."/>
            <person name="Barry K."/>
            <person name="Miller A.N."/>
            <person name="Grigoriev I.V."/>
            <person name="Debuchy R."/>
            <person name="Gladieux P."/>
            <person name="Thoren M.H."/>
            <person name="Johannesson H."/>
        </authorList>
    </citation>
    <scope>NUCLEOTIDE SEQUENCE</scope>
    <source>
        <strain evidence="3">CBS 560.94</strain>
    </source>
</reference>
<dbReference type="SUPFAM" id="SSF52540">
    <property type="entry name" value="P-loop containing nucleoside triphosphate hydrolases"/>
    <property type="match status" value="1"/>
</dbReference>
<dbReference type="EMBL" id="JAUEPP010000005">
    <property type="protein sequence ID" value="KAK3343124.1"/>
    <property type="molecule type" value="Genomic_DNA"/>
</dbReference>
<dbReference type="InterPro" id="IPR027417">
    <property type="entry name" value="P-loop_NTPase"/>
</dbReference>
<gene>
    <name evidence="3" type="ORF">B0H65DRAFT_510082</name>
</gene>
<evidence type="ECO:0000256" key="2">
    <source>
        <dbReference type="SAM" id="MobiDB-lite"/>
    </source>
</evidence>
<feature type="region of interest" description="Disordered" evidence="2">
    <location>
        <begin position="273"/>
        <end position="312"/>
    </location>
</feature>
<proteinExistence type="predicted"/>
<protein>
    <recommendedName>
        <fullName evidence="5">G domain-containing protein</fullName>
    </recommendedName>
</protein>
<feature type="region of interest" description="Disordered" evidence="2">
    <location>
        <begin position="353"/>
        <end position="374"/>
    </location>
</feature>
<dbReference type="Gene3D" id="3.40.50.300">
    <property type="entry name" value="P-loop containing nucleotide triphosphate hydrolases"/>
    <property type="match status" value="1"/>
</dbReference>
<keyword evidence="4" id="KW-1185">Reference proteome</keyword>
<feature type="compositionally biased region" description="Low complexity" evidence="2">
    <location>
        <begin position="291"/>
        <end position="302"/>
    </location>
</feature>
<organism evidence="3 4">
    <name type="scientific">Neurospora tetraspora</name>
    <dbReference type="NCBI Taxonomy" id="94610"/>
    <lineage>
        <taxon>Eukaryota</taxon>
        <taxon>Fungi</taxon>
        <taxon>Dikarya</taxon>
        <taxon>Ascomycota</taxon>
        <taxon>Pezizomycotina</taxon>
        <taxon>Sordariomycetes</taxon>
        <taxon>Sordariomycetidae</taxon>
        <taxon>Sordariales</taxon>
        <taxon>Sordariaceae</taxon>
        <taxon>Neurospora</taxon>
    </lineage>
</organism>
<name>A0AAE0JEQ9_9PEZI</name>
<dbReference type="AlphaFoldDB" id="A0AAE0JEQ9"/>